<proteinExistence type="predicted"/>
<dbReference type="Proteomes" id="UP000310066">
    <property type="component" value="Unassembled WGS sequence"/>
</dbReference>
<protein>
    <submittedName>
        <fullName evidence="1">Uncharacterized protein</fullName>
    </submittedName>
</protein>
<evidence type="ECO:0000313" key="1">
    <source>
        <dbReference type="EMBL" id="TKA23180.1"/>
    </source>
</evidence>
<dbReference type="AlphaFoldDB" id="A0A4U0TMJ6"/>
<organism evidence="1 2">
    <name type="scientific">Friedmanniomyces endolithicus</name>
    <dbReference type="NCBI Taxonomy" id="329885"/>
    <lineage>
        <taxon>Eukaryota</taxon>
        <taxon>Fungi</taxon>
        <taxon>Dikarya</taxon>
        <taxon>Ascomycota</taxon>
        <taxon>Pezizomycotina</taxon>
        <taxon>Dothideomycetes</taxon>
        <taxon>Dothideomycetidae</taxon>
        <taxon>Mycosphaerellales</taxon>
        <taxon>Teratosphaeriaceae</taxon>
        <taxon>Friedmanniomyces</taxon>
    </lineage>
</organism>
<accession>A0A4U0TMJ6</accession>
<gene>
    <name evidence="1" type="ORF">B0A54_17868</name>
</gene>
<reference evidence="1 2" key="1">
    <citation type="submission" date="2017-03" db="EMBL/GenBank/DDBJ databases">
        <title>Genomes of endolithic fungi from Antarctica.</title>
        <authorList>
            <person name="Coleine C."/>
            <person name="Masonjones S."/>
            <person name="Stajich J.E."/>
        </authorList>
    </citation>
    <scope>NUCLEOTIDE SEQUENCE [LARGE SCALE GENOMIC DNA]</scope>
    <source>
        <strain evidence="1 2">CCFEE 5311</strain>
    </source>
</reference>
<dbReference type="EMBL" id="NAJP01000232">
    <property type="protein sequence ID" value="TKA23180.1"/>
    <property type="molecule type" value="Genomic_DNA"/>
</dbReference>
<comment type="caution">
    <text evidence="1">The sequence shown here is derived from an EMBL/GenBank/DDBJ whole genome shotgun (WGS) entry which is preliminary data.</text>
</comment>
<sequence>MPKKSFSGRGMEDYHPIQNKFKASRMIPAAPCRPSRGRLYRRMKDTSVEVISEREKALMQEYECEPFSVRMNKDLAKRSKEEAARKYQYEIALRYEEESAKRCEKKAATYRAGWSQPINTRFDSKPEKRNQAD</sequence>
<evidence type="ECO:0000313" key="2">
    <source>
        <dbReference type="Proteomes" id="UP000310066"/>
    </source>
</evidence>
<name>A0A4U0TMJ6_9PEZI</name>